<dbReference type="RefSeq" id="XP_050497486.1">
    <property type="nucleotide sequence ID" value="XM_050641529.1"/>
</dbReference>
<dbReference type="Pfam" id="PF02847">
    <property type="entry name" value="MA3"/>
    <property type="match status" value="1"/>
</dbReference>
<dbReference type="SUPFAM" id="SSF48371">
    <property type="entry name" value="ARM repeat"/>
    <property type="match status" value="3"/>
</dbReference>
<dbReference type="Pfam" id="PF21140">
    <property type="entry name" value="eIF4G1-like_eIF4E-bd"/>
    <property type="match status" value="1"/>
</dbReference>
<feature type="compositionally biased region" description="Polar residues" evidence="6">
    <location>
        <begin position="589"/>
        <end position="609"/>
    </location>
</feature>
<dbReference type="InParanoid" id="A0A6P7FA69"/>
<feature type="region of interest" description="Disordered" evidence="6">
    <location>
        <begin position="1"/>
        <end position="89"/>
    </location>
</feature>
<feature type="region of interest" description="Disordered" evidence="6">
    <location>
        <begin position="112"/>
        <end position="138"/>
    </location>
</feature>
<evidence type="ECO:0000256" key="4">
    <source>
        <dbReference type="ARBA" id="ARBA00022845"/>
    </source>
</evidence>
<feature type="compositionally biased region" description="Low complexity" evidence="6">
    <location>
        <begin position="866"/>
        <end position="879"/>
    </location>
</feature>
<dbReference type="GO" id="GO:0006417">
    <property type="term" value="P:regulation of translation"/>
    <property type="evidence" value="ECO:0007669"/>
    <property type="project" value="UniProtKB-KW"/>
</dbReference>
<proteinExistence type="inferred from homology"/>
<evidence type="ECO:0000259" key="8">
    <source>
        <dbReference type="PROSITE" id="PS51366"/>
    </source>
</evidence>
<feature type="compositionally biased region" description="Basic and acidic residues" evidence="6">
    <location>
        <begin position="475"/>
        <end position="487"/>
    </location>
</feature>
<feature type="compositionally biased region" description="Basic and acidic residues" evidence="6">
    <location>
        <begin position="633"/>
        <end position="647"/>
    </location>
</feature>
<feature type="compositionally biased region" description="Low complexity" evidence="6">
    <location>
        <begin position="573"/>
        <end position="582"/>
    </location>
</feature>
<evidence type="ECO:0000259" key="7">
    <source>
        <dbReference type="PROSITE" id="PS51363"/>
    </source>
</evidence>
<keyword evidence="3" id="KW-0597">Phosphoprotein</keyword>
<dbReference type="Proteomes" id="UP001652700">
    <property type="component" value="Unplaced"/>
</dbReference>
<reference evidence="11" key="1">
    <citation type="submission" date="2025-04" db="UniProtKB">
        <authorList>
            <consortium name="RefSeq"/>
        </authorList>
    </citation>
    <scope>IDENTIFICATION</scope>
</reference>
<evidence type="ECO:0000256" key="3">
    <source>
        <dbReference type="ARBA" id="ARBA00022553"/>
    </source>
</evidence>
<protein>
    <submittedName>
        <fullName evidence="11">Eukaryotic translation initiation factor 4 gamma 3-like</fullName>
    </submittedName>
</protein>
<feature type="region of interest" description="Disordered" evidence="6">
    <location>
        <begin position="429"/>
        <end position="453"/>
    </location>
</feature>
<feature type="compositionally biased region" description="Polar residues" evidence="6">
    <location>
        <begin position="1"/>
        <end position="23"/>
    </location>
</feature>
<feature type="compositionally biased region" description="Polar residues" evidence="6">
    <location>
        <begin position="113"/>
        <end position="134"/>
    </location>
</feature>
<feature type="region of interest" description="Disordered" evidence="6">
    <location>
        <begin position="475"/>
        <end position="494"/>
    </location>
</feature>
<evidence type="ECO:0000256" key="1">
    <source>
        <dbReference type="ARBA" id="ARBA00005775"/>
    </source>
</evidence>
<evidence type="ECO:0000256" key="5">
    <source>
        <dbReference type="ARBA" id="ARBA00022917"/>
    </source>
</evidence>
<feature type="domain" description="MI" evidence="8">
    <location>
        <begin position="1403"/>
        <end position="1526"/>
    </location>
</feature>
<gene>
    <name evidence="11" type="primary">LOC114326358</name>
</gene>
<feature type="compositionally biased region" description="Low complexity" evidence="6">
    <location>
        <begin position="535"/>
        <end position="547"/>
    </location>
</feature>
<feature type="compositionally biased region" description="Low complexity" evidence="6">
    <location>
        <begin position="1377"/>
        <end position="1387"/>
    </location>
</feature>
<dbReference type="Gene3D" id="1.25.40.180">
    <property type="match status" value="3"/>
</dbReference>
<dbReference type="OrthoDB" id="514777at2759"/>
<dbReference type="GO" id="GO:0003729">
    <property type="term" value="F:mRNA binding"/>
    <property type="evidence" value="ECO:0007669"/>
    <property type="project" value="TreeGrafter"/>
</dbReference>
<feature type="domain" description="W2" evidence="7">
    <location>
        <begin position="1594"/>
        <end position="1759"/>
    </location>
</feature>
<keyword evidence="10" id="KW-1185">Reference proteome</keyword>
<dbReference type="SMART" id="SM00515">
    <property type="entry name" value="eIF5C"/>
    <property type="match status" value="1"/>
</dbReference>
<evidence type="ECO:0000313" key="9">
    <source>
        <dbReference type="EnsemblMetazoa" id="XP_050497486.1"/>
    </source>
</evidence>
<evidence type="ECO:0000256" key="2">
    <source>
        <dbReference type="ARBA" id="ARBA00022540"/>
    </source>
</evidence>
<dbReference type="CDD" id="cd11559">
    <property type="entry name" value="W2_eIF4G1_like"/>
    <property type="match status" value="1"/>
</dbReference>
<dbReference type="KEGG" id="dvv:114326358"/>
<dbReference type="InterPro" id="IPR003890">
    <property type="entry name" value="MIF4G-like_typ-3"/>
</dbReference>
<evidence type="ECO:0000256" key="6">
    <source>
        <dbReference type="SAM" id="MobiDB-lite"/>
    </source>
</evidence>
<feature type="region of interest" description="Disordered" evidence="6">
    <location>
        <begin position="523"/>
        <end position="547"/>
    </location>
</feature>
<dbReference type="PROSITE" id="PS51366">
    <property type="entry name" value="MI"/>
    <property type="match status" value="1"/>
</dbReference>
<dbReference type="GO" id="GO:0016281">
    <property type="term" value="C:eukaryotic translation initiation factor 4F complex"/>
    <property type="evidence" value="ECO:0007669"/>
    <property type="project" value="TreeGrafter"/>
</dbReference>
<keyword evidence="5" id="KW-0648">Protein biosynthesis</keyword>
<feature type="region of interest" description="Disordered" evidence="6">
    <location>
        <begin position="1200"/>
        <end position="1272"/>
    </location>
</feature>
<dbReference type="Pfam" id="PF02020">
    <property type="entry name" value="W2"/>
    <property type="match status" value="1"/>
</dbReference>
<feature type="compositionally biased region" description="Polar residues" evidence="6">
    <location>
        <begin position="1238"/>
        <end position="1249"/>
    </location>
</feature>
<comment type="similarity">
    <text evidence="1">Belongs to the eukaryotic initiation factor 4G family.</text>
</comment>
<dbReference type="InterPro" id="IPR016024">
    <property type="entry name" value="ARM-type_fold"/>
</dbReference>
<dbReference type="PROSITE" id="PS51363">
    <property type="entry name" value="W2"/>
    <property type="match status" value="1"/>
</dbReference>
<feature type="region of interest" description="Disordered" evidence="6">
    <location>
        <begin position="561"/>
        <end position="650"/>
    </location>
</feature>
<keyword evidence="4" id="KW-0810">Translation regulation</keyword>
<dbReference type="RefSeq" id="XP_028130498.1">
    <property type="nucleotide sequence ID" value="XM_028274697.1"/>
</dbReference>
<dbReference type="Pfam" id="PF02854">
    <property type="entry name" value="MIF4G"/>
    <property type="match status" value="1"/>
</dbReference>
<dbReference type="EnsemblMetazoa" id="XM_050641532.1">
    <property type="protein sequence ID" value="XP_050497489.1"/>
    <property type="gene ID" value="LOC114326358"/>
</dbReference>
<dbReference type="SMART" id="SM00543">
    <property type="entry name" value="MIF4G"/>
    <property type="match status" value="1"/>
</dbReference>
<organism evidence="11">
    <name type="scientific">Diabrotica virgifera virgifera</name>
    <name type="common">western corn rootworm</name>
    <dbReference type="NCBI Taxonomy" id="50390"/>
    <lineage>
        <taxon>Eukaryota</taxon>
        <taxon>Metazoa</taxon>
        <taxon>Ecdysozoa</taxon>
        <taxon>Arthropoda</taxon>
        <taxon>Hexapoda</taxon>
        <taxon>Insecta</taxon>
        <taxon>Pterygota</taxon>
        <taxon>Neoptera</taxon>
        <taxon>Endopterygota</taxon>
        <taxon>Coleoptera</taxon>
        <taxon>Polyphaga</taxon>
        <taxon>Cucujiformia</taxon>
        <taxon>Chrysomeloidea</taxon>
        <taxon>Chrysomelidae</taxon>
        <taxon>Galerucinae</taxon>
        <taxon>Diabroticina</taxon>
        <taxon>Diabroticites</taxon>
        <taxon>Diabrotica</taxon>
    </lineage>
</organism>
<feature type="region of interest" description="Disordered" evidence="6">
    <location>
        <begin position="323"/>
        <end position="344"/>
    </location>
</feature>
<dbReference type="FunCoup" id="A0A6P7FA69">
    <property type="interactions" value="1325"/>
</dbReference>
<dbReference type="InterPro" id="IPR003891">
    <property type="entry name" value="Initiation_fac_eIF4g_MI"/>
</dbReference>
<feature type="compositionally biased region" description="Polar residues" evidence="6">
    <location>
        <begin position="282"/>
        <end position="304"/>
    </location>
</feature>
<accession>A0A6P7FA69</accession>
<keyword evidence="2" id="KW-0396">Initiation factor</keyword>
<feature type="region of interest" description="Disordered" evidence="6">
    <location>
        <begin position="842"/>
        <end position="894"/>
    </location>
</feature>
<evidence type="ECO:0000313" key="10">
    <source>
        <dbReference type="Proteomes" id="UP001652700"/>
    </source>
</evidence>
<dbReference type="GO" id="GO:0003743">
    <property type="term" value="F:translation initiation factor activity"/>
    <property type="evidence" value="ECO:0007669"/>
    <property type="project" value="UniProtKB-KW"/>
</dbReference>
<dbReference type="InterPro" id="IPR003307">
    <property type="entry name" value="W2_domain"/>
</dbReference>
<feature type="compositionally biased region" description="Gly residues" evidence="6">
    <location>
        <begin position="1213"/>
        <end position="1223"/>
    </location>
</feature>
<feature type="compositionally biased region" description="Low complexity" evidence="6">
    <location>
        <begin position="219"/>
        <end position="235"/>
    </location>
</feature>
<dbReference type="PANTHER" id="PTHR23253">
    <property type="entry name" value="EUKARYOTIC TRANSLATION INITIATION FACTOR 4 GAMMA"/>
    <property type="match status" value="1"/>
</dbReference>
<dbReference type="GeneID" id="114326358"/>
<sequence length="1766" mass="195655">MSSNQKQTAAGGPQTQRYTSSPYQPIPPQVPGNEYEYNYRPDGGYPVSTPPGPYVQPPTNQGGNQGPTLRGPSGPPNQSSTPPNAADIKVSTLPQQPSLNHMFISPAVRPTANFYTRGTGPPSQQPRMTSHNSRPPQPPLFSPSQAQFMHMAPAAPQVYLTSTNSVGYTYGGQRPAPTGFVPQSFPVLSYGYGTTPTQAPHLSYNYYQPQMMPRGGSIPQPTAANPNTTQNTMPNVPLVSNNHQQQPFQRQPQNKRRSNALPIIDPNTGADRLLEMFEDNNSHPPSGESSARQTPQPSTGPLSSHTKEVQATFAKQVLQAINDPTPDHQTQHHHHPPPHQQEDHHVELQLDGQPTNHILHIEYDCAVPPRHDGQQIQQPHQLKMEHVVQSSKLQAGAKEFVLPSAVTKETPIVSANIDAVEVTLLPNKLPKDRESPVKGRKQREQSSRGSETIKEAPVVMEKAPPVTIGTIKEVVSDKESSNTKDEVQEISSSSIIQSTNPTQVLPVLKDSAIVAKDVSANIEKQHQQHRPPPIQQQQQLQQHPRTPTQIQIIEPQPKIGLERQDSGSSVGGAQKATIAAAAVPDNPKSKQNAQRSTSKQGSGAPNNQKPASQQPSMPVPQPQPAKAASRSNKKNELNMKGANKEGTDMDAFNDNALREEVNSNVIPNQTVNNNNDIINANSIPPTTNSNATPIQPPVVRDVNVNIQTNKKFDNETTIKPQEPVTKPFKNKVDITDIVKEKPKNIKPFNNTIEGQDEPDRAALAQSNEKMVQAKNDVNVKTSEISKVESKLPYAEGQWSPANQSGLKIYDKNFLLSLKDSPASKIAPENILDALLPDEKGRLSDGRLSMGGKTDFNPPFNTFGRNSSQKGSLSSRLSGSKMDRSKSNKGSTVKPPIKVSISVREEVRLHEVENAWRPARLVKGEFQTDDDKKTEELYKKVRGILNKLTPQKFDTLLNQIRSLSIDTTGRLQGVIDLVFEKAIDEPNFSVAYASMCQQLALLQTPSNHGEDKQDYVTFRKLLINKCQQEFEKQKSDETLRNSKIKEIEACTDPEKRKDLEFDLEEYDRRLRMKSVGNVRFIGELFKQSMLTVGIMTRCINDLLIRRDEERLECLCKLLTTIGKELETKLVPLDPIFDQMKSIANKKDINSKISSRIRFMLQDVIDLRSAKWVPRRQDVNPKMIDQIQKEAEQEQLNIQMMNSGPITPRKDDRGSGSGGPGGGSMGDRKGGRSRNVTDDGWTTNTSNNRSKASFMVQSDKLKGARAPLEPSLGAPNMFKQWNTGAGSNIKPIVPQVPTTANIYSTLENLESEKRNTINTRYGQKDSYHSKGASMERGSYKYDSRSGSRSGSQHRSKDDGRNSSSSSQRNIPAAAPTMLPPQSSVTPAPSVSAVAAVPEVQLTEDQRYRRILNCADEYVSGNSNVDEYFADISSCVPLSYIPSMINDTYLHVLEKSQQVRLKTGALFAKLVGIGKISVDDYCQGLEELLSQADDLRIDIPKLWDYLAEVLVDLITEQVVPLKRLHKSFSILIELNQADKLLAPLFKLVISNKGSHFLHSQWQSSGLQLADFMDTAQIGSFISDNQLEFLLGGAAPAVDQSRLSYDDIQEKILNFLRADKTIDDIHDWVMTNVGEKGVKENKFIRALAMACFEDSINKNNKPNSDRLEQHLPLLHKYVDNKPGFELECLYALQALNNKMEYPGGLLLQICDKIYELGCCSQESFVAWEQSDDPAEQEGKGVAMKQLTSFFCSLKENDDDDDSLGSDLEAD</sequence>
<feature type="region of interest" description="Disordered" evidence="6">
    <location>
        <begin position="1312"/>
        <end position="1387"/>
    </location>
</feature>
<reference evidence="9" key="2">
    <citation type="submission" date="2025-05" db="UniProtKB">
        <authorList>
            <consortium name="EnsemblMetazoa"/>
        </authorList>
    </citation>
    <scope>IDENTIFICATION</scope>
</reference>
<dbReference type="EnsemblMetazoa" id="XM_050641529.1">
    <property type="protein sequence ID" value="XP_050497486.1"/>
    <property type="gene ID" value="LOC114326358"/>
</dbReference>
<feature type="region of interest" description="Disordered" evidence="6">
    <location>
        <begin position="214"/>
        <end position="306"/>
    </location>
</feature>
<dbReference type="RefSeq" id="XP_050497489.1">
    <property type="nucleotide sequence ID" value="XM_050641532.1"/>
</dbReference>
<evidence type="ECO:0000313" key="11">
    <source>
        <dbReference type="RefSeq" id="XP_028130498.1"/>
    </source>
</evidence>
<name>A0A6P7FA69_DIAVI</name>
<dbReference type="InterPro" id="IPR049485">
    <property type="entry name" value="eIF4G1-like_eIF4E-bd"/>
</dbReference>
<dbReference type="FunFam" id="1.25.40.180:FF:000042">
    <property type="entry name" value="Eukaryotic translation initiation factor 4 gamma"/>
    <property type="match status" value="1"/>
</dbReference>
<dbReference type="PANTHER" id="PTHR23253:SF78">
    <property type="entry name" value="EUKARYOTIC TRANSLATION INITIATION FACTOR 4G1, ISOFORM B-RELATED"/>
    <property type="match status" value="1"/>
</dbReference>